<evidence type="ECO:0000259" key="2">
    <source>
        <dbReference type="PROSITE" id="PS50127"/>
    </source>
</evidence>
<dbReference type="CDD" id="cd23808">
    <property type="entry name" value="UBCc_UBE2W"/>
    <property type="match status" value="1"/>
</dbReference>
<dbReference type="Gene3D" id="3.10.110.10">
    <property type="entry name" value="Ubiquitin Conjugating Enzyme"/>
    <property type="match status" value="1"/>
</dbReference>
<comment type="caution">
    <text evidence="3">The sequence shown here is derived from an EMBL/GenBank/DDBJ whole genome shotgun (WGS) entry which is preliminary data.</text>
</comment>
<evidence type="ECO:0000313" key="3">
    <source>
        <dbReference type="EMBL" id="OCB92057.1"/>
    </source>
</evidence>
<dbReference type="EMBL" id="LNZH02000038">
    <property type="protein sequence ID" value="OCB92057.1"/>
    <property type="molecule type" value="Genomic_DNA"/>
</dbReference>
<dbReference type="InterPro" id="IPR016135">
    <property type="entry name" value="UBQ-conjugating_enzyme/RWD"/>
</dbReference>
<evidence type="ECO:0000256" key="1">
    <source>
        <dbReference type="ARBA" id="ARBA00022786"/>
    </source>
</evidence>
<keyword evidence="4" id="KW-1185">Reference proteome</keyword>
<organism evidence="3 4">
    <name type="scientific">Sanghuangporus baumii</name>
    <name type="common">Phellinus baumii</name>
    <dbReference type="NCBI Taxonomy" id="108892"/>
    <lineage>
        <taxon>Eukaryota</taxon>
        <taxon>Fungi</taxon>
        <taxon>Dikarya</taxon>
        <taxon>Basidiomycota</taxon>
        <taxon>Agaricomycotina</taxon>
        <taxon>Agaricomycetes</taxon>
        <taxon>Hymenochaetales</taxon>
        <taxon>Hymenochaetaceae</taxon>
        <taxon>Sanghuangporus</taxon>
    </lineage>
</organism>
<dbReference type="AlphaFoldDB" id="A0A9Q5NA21"/>
<name>A0A9Q5NA21_SANBA</name>
<dbReference type="PANTHER" id="PTHR24067">
    <property type="entry name" value="UBIQUITIN-CONJUGATING ENZYME E2"/>
    <property type="match status" value="1"/>
</dbReference>
<dbReference type="SUPFAM" id="SSF54495">
    <property type="entry name" value="UBC-like"/>
    <property type="match status" value="1"/>
</dbReference>
<dbReference type="InterPro" id="IPR050113">
    <property type="entry name" value="Ub_conjugating_enzyme"/>
</dbReference>
<protein>
    <submittedName>
        <fullName evidence="3">UBC-like protein</fullName>
    </submittedName>
</protein>
<dbReference type="SMART" id="SM00212">
    <property type="entry name" value="UBCc"/>
    <property type="match status" value="1"/>
</dbReference>
<evidence type="ECO:0000313" key="4">
    <source>
        <dbReference type="Proteomes" id="UP000757232"/>
    </source>
</evidence>
<feature type="domain" description="UBC core" evidence="2">
    <location>
        <begin position="4"/>
        <end position="158"/>
    </location>
</feature>
<gene>
    <name evidence="3" type="ORF">A7U60_g621</name>
</gene>
<keyword evidence="1" id="KW-0833">Ubl conjugation pathway</keyword>
<proteinExistence type="predicted"/>
<reference evidence="3" key="1">
    <citation type="submission" date="2016-06" db="EMBL/GenBank/DDBJ databases">
        <title>Draft Genome sequence of the fungus Inonotus baumii.</title>
        <authorList>
            <person name="Zhu H."/>
            <person name="Lin W."/>
        </authorList>
    </citation>
    <scope>NUCLEOTIDE SEQUENCE</scope>
    <source>
        <strain evidence="3">821</strain>
    </source>
</reference>
<dbReference type="InterPro" id="IPR000608">
    <property type="entry name" value="UBC"/>
</dbReference>
<dbReference type="Pfam" id="PF00179">
    <property type="entry name" value="UQ_con"/>
    <property type="match status" value="1"/>
</dbReference>
<dbReference type="OrthoDB" id="406833at2759"/>
<dbReference type="PROSITE" id="PS50127">
    <property type="entry name" value="UBC_2"/>
    <property type="match status" value="1"/>
</dbReference>
<dbReference type="Proteomes" id="UP000757232">
    <property type="component" value="Unassembled WGS sequence"/>
</dbReference>
<accession>A0A9Q5NA21</accession>
<sequence>MSSISVRRLQKELREINKDCPQGIKLVKADDFETWYLTLEVLGESLYKGETFMLKFRFDAQYPISSPSVTFVADDKHQPPLHSHVYSNGHICANILGDGWSPVLSVSAVCISLQSMLASSRKKERPEGNDRYVQYAPDDPKKSRFVYEGMHLILDFQELYFADLTPYTVHFLDDRIWEVS</sequence>
<dbReference type="FunFam" id="3.10.110.10:FF:000072">
    <property type="entry name" value="Ubiquitin-conjugating enzyme E2 W"/>
    <property type="match status" value="1"/>
</dbReference>